<dbReference type="InterPro" id="IPR036019">
    <property type="entry name" value="MscL_channel"/>
</dbReference>
<proteinExistence type="inferred from homology"/>
<dbReference type="AlphaFoldDB" id="A0A7U9TM17"/>
<name>A0A7U9TM17_9MOLU</name>
<evidence type="ECO:0000256" key="4">
    <source>
        <dbReference type="ARBA" id="ARBA00022692"/>
    </source>
</evidence>
<evidence type="ECO:0000256" key="6">
    <source>
        <dbReference type="ARBA" id="ARBA00023065"/>
    </source>
</evidence>
<gene>
    <name evidence="9 10" type="primary">mscL</name>
    <name evidence="10" type="ORF">MPAN_003640</name>
</gene>
<protein>
    <recommendedName>
        <fullName evidence="9">Large-conductance mechanosensitive channel</fullName>
    </recommendedName>
</protein>
<dbReference type="Proteomes" id="UP000620133">
    <property type="component" value="Chromosome"/>
</dbReference>
<dbReference type="Gene3D" id="1.10.1200.120">
    <property type="entry name" value="Large-conductance mechanosensitive channel, MscL, domain 1"/>
    <property type="match status" value="1"/>
</dbReference>
<feature type="transmembrane region" description="Helical" evidence="9">
    <location>
        <begin position="76"/>
        <end position="98"/>
    </location>
</feature>
<evidence type="ECO:0000256" key="8">
    <source>
        <dbReference type="ARBA" id="ARBA00023303"/>
    </source>
</evidence>
<dbReference type="PRINTS" id="PR01264">
    <property type="entry name" value="MECHCHANNEL"/>
</dbReference>
<dbReference type="PANTHER" id="PTHR30266:SF2">
    <property type="entry name" value="LARGE-CONDUCTANCE MECHANOSENSITIVE CHANNEL"/>
    <property type="match status" value="1"/>
</dbReference>
<dbReference type="Pfam" id="PF01741">
    <property type="entry name" value="MscL"/>
    <property type="match status" value="1"/>
</dbReference>
<dbReference type="HAMAP" id="MF_00115">
    <property type="entry name" value="MscL"/>
    <property type="match status" value="1"/>
</dbReference>
<comment type="similarity">
    <text evidence="9">Belongs to the MscL family.</text>
</comment>
<organism evidence="10 11">
    <name type="scientific">Mariniplasma anaerobium</name>
    <dbReference type="NCBI Taxonomy" id="2735436"/>
    <lineage>
        <taxon>Bacteria</taxon>
        <taxon>Bacillati</taxon>
        <taxon>Mycoplasmatota</taxon>
        <taxon>Mollicutes</taxon>
        <taxon>Acholeplasmatales</taxon>
        <taxon>Acholeplasmataceae</taxon>
        <taxon>Mariniplasma</taxon>
    </lineage>
</organism>
<evidence type="ECO:0000256" key="2">
    <source>
        <dbReference type="ARBA" id="ARBA00022448"/>
    </source>
</evidence>
<keyword evidence="5 9" id="KW-1133">Transmembrane helix</keyword>
<keyword evidence="11" id="KW-1185">Reference proteome</keyword>
<keyword evidence="6 9" id="KW-0406">Ion transport</keyword>
<keyword evidence="3 9" id="KW-1003">Cell membrane</keyword>
<comment type="subcellular location">
    <subcellularLocation>
        <location evidence="9">Cell membrane</location>
        <topology evidence="9">Multi-pass membrane protein</topology>
    </subcellularLocation>
    <subcellularLocation>
        <location evidence="1">Membrane</location>
        <topology evidence="1">Multi-pass membrane protein</topology>
    </subcellularLocation>
</comment>
<comment type="subunit">
    <text evidence="9">Homopentamer.</text>
</comment>
<evidence type="ECO:0000256" key="1">
    <source>
        <dbReference type="ARBA" id="ARBA00004141"/>
    </source>
</evidence>
<dbReference type="NCBIfam" id="TIGR00220">
    <property type="entry name" value="mscL"/>
    <property type="match status" value="1"/>
</dbReference>
<evidence type="ECO:0000256" key="9">
    <source>
        <dbReference type="HAMAP-Rule" id="MF_00115"/>
    </source>
</evidence>
<dbReference type="GO" id="GO:0008381">
    <property type="term" value="F:mechanosensitive monoatomic ion channel activity"/>
    <property type="evidence" value="ECO:0007669"/>
    <property type="project" value="UniProtKB-UniRule"/>
</dbReference>
<evidence type="ECO:0000256" key="3">
    <source>
        <dbReference type="ARBA" id="ARBA00022475"/>
    </source>
</evidence>
<evidence type="ECO:0000256" key="5">
    <source>
        <dbReference type="ARBA" id="ARBA00022989"/>
    </source>
</evidence>
<dbReference type="RefSeq" id="WP_176240039.1">
    <property type="nucleotide sequence ID" value="NZ_AP024412.1"/>
</dbReference>
<dbReference type="PANTHER" id="PTHR30266">
    <property type="entry name" value="MECHANOSENSITIVE CHANNEL MSCL"/>
    <property type="match status" value="1"/>
</dbReference>
<dbReference type="KEGG" id="manr:MPAN_003640"/>
<dbReference type="InterPro" id="IPR001185">
    <property type="entry name" value="MS_channel"/>
</dbReference>
<feature type="transmembrane region" description="Helical" evidence="9">
    <location>
        <begin position="21"/>
        <end position="42"/>
    </location>
</feature>
<dbReference type="InterPro" id="IPR037673">
    <property type="entry name" value="MSC/AndL"/>
</dbReference>
<keyword evidence="7 9" id="KW-0472">Membrane</keyword>
<keyword evidence="2 9" id="KW-0813">Transport</keyword>
<comment type="function">
    <text evidence="9">Channel that opens in response to stretch forces in the membrane lipid bilayer. May participate in the regulation of osmotic pressure changes within the cell.</text>
</comment>
<dbReference type="SUPFAM" id="SSF81330">
    <property type="entry name" value="Gated mechanosensitive channel"/>
    <property type="match status" value="1"/>
</dbReference>
<evidence type="ECO:0000313" key="10">
    <source>
        <dbReference type="EMBL" id="BCR35471.1"/>
    </source>
</evidence>
<keyword evidence="8 9" id="KW-0407">Ion channel</keyword>
<reference evidence="10" key="1">
    <citation type="submission" date="2021-01" db="EMBL/GenBank/DDBJ databases">
        <title>Draft genome sequence of Acholeplasmataceae bacterium strain Mahy22.</title>
        <authorList>
            <person name="Watanabe M."/>
            <person name="Kojima H."/>
            <person name="Fukui M."/>
        </authorList>
    </citation>
    <scope>NUCLEOTIDE SEQUENCE</scope>
    <source>
        <strain evidence="10">Mahy22</strain>
    </source>
</reference>
<dbReference type="EMBL" id="AP024412">
    <property type="protein sequence ID" value="BCR35471.1"/>
    <property type="molecule type" value="Genomic_DNA"/>
</dbReference>
<evidence type="ECO:0000313" key="11">
    <source>
        <dbReference type="Proteomes" id="UP000620133"/>
    </source>
</evidence>
<sequence length="143" mass="16237">MKNKAGSFFKGFKEFITKGNILDLAIAFIIGTAFKAIITSLVNDIIMPLINTLTGESNFNDLIWIVSGSEIRYGSFIQQIVEFIIIAFSIYAAITLVIRRKEFNERIAKENAPLVEEEIKVVVPEDIKLLTEIRDQLKELQKK</sequence>
<dbReference type="GO" id="GO:0005886">
    <property type="term" value="C:plasma membrane"/>
    <property type="evidence" value="ECO:0007669"/>
    <property type="project" value="UniProtKB-SubCell"/>
</dbReference>
<evidence type="ECO:0000256" key="7">
    <source>
        <dbReference type="ARBA" id="ARBA00023136"/>
    </source>
</evidence>
<accession>A0A7U9TM17</accession>
<keyword evidence="4 9" id="KW-0812">Transmembrane</keyword>